<dbReference type="Proteomes" id="UP001175211">
    <property type="component" value="Unassembled WGS sequence"/>
</dbReference>
<dbReference type="GO" id="GO:0004523">
    <property type="term" value="F:RNA-DNA hybrid ribonuclease activity"/>
    <property type="evidence" value="ECO:0007669"/>
    <property type="project" value="InterPro"/>
</dbReference>
<evidence type="ECO:0000313" key="2">
    <source>
        <dbReference type="EMBL" id="KAK0452739.1"/>
    </source>
</evidence>
<sequence length="374" mass="42371">MLTKSDSKYVIGGLCFNLKCWENRGWIGISNSDVWKATVAALRQHNAPIFFQWVKGHSGDSGNEGADELAGRGAQLGEDEASPANVDIDHEFNVDGARLSTLTQSQAYNLLRMAAAKEERSSSQRIVAQVMAAVKEINGVEPMATRLWTSIHHKDVSRPIRGFLRKALQNTFKIGIFWERLGPQYAVRGECPHCKVPESMEHILLECNIEGQATLWKLVRELWEGKGQKWIQPSLGIALGATLIQIQNRKGDVDKAATRMYRILMTETIHLIWKIRCQRRIQRGDDDPSGWHTREEIRGLWITAMNRRLMIDRMLVDKRRYGSKALTKAVVLAMWKGTLLNEKALPEDWLDQSGVLVGIVPGCKRPRGRHRVPH</sequence>
<evidence type="ECO:0000259" key="1">
    <source>
        <dbReference type="PROSITE" id="PS50879"/>
    </source>
</evidence>
<dbReference type="EMBL" id="JAUEPS010000030">
    <property type="protein sequence ID" value="KAK0452739.1"/>
    <property type="molecule type" value="Genomic_DNA"/>
</dbReference>
<proteinExistence type="predicted"/>
<dbReference type="InterPro" id="IPR012337">
    <property type="entry name" value="RNaseH-like_sf"/>
</dbReference>
<dbReference type="SUPFAM" id="SSF53098">
    <property type="entry name" value="Ribonuclease H-like"/>
    <property type="match status" value="1"/>
</dbReference>
<reference evidence="2" key="1">
    <citation type="submission" date="2023-06" db="EMBL/GenBank/DDBJ databases">
        <authorList>
            <consortium name="Lawrence Berkeley National Laboratory"/>
            <person name="Ahrendt S."/>
            <person name="Sahu N."/>
            <person name="Indic B."/>
            <person name="Wong-Bajracharya J."/>
            <person name="Merenyi Z."/>
            <person name="Ke H.-M."/>
            <person name="Monk M."/>
            <person name="Kocsube S."/>
            <person name="Drula E."/>
            <person name="Lipzen A."/>
            <person name="Balint B."/>
            <person name="Henrissat B."/>
            <person name="Andreopoulos B."/>
            <person name="Martin F.M."/>
            <person name="Harder C.B."/>
            <person name="Rigling D."/>
            <person name="Ford K.L."/>
            <person name="Foster G.D."/>
            <person name="Pangilinan J."/>
            <person name="Papanicolaou A."/>
            <person name="Barry K."/>
            <person name="LaButti K."/>
            <person name="Viragh M."/>
            <person name="Koriabine M."/>
            <person name="Yan M."/>
            <person name="Riley R."/>
            <person name="Champramary S."/>
            <person name="Plett K.L."/>
            <person name="Tsai I.J."/>
            <person name="Slot J."/>
            <person name="Sipos G."/>
            <person name="Plett J."/>
            <person name="Nagy L.G."/>
            <person name="Grigoriev I.V."/>
        </authorList>
    </citation>
    <scope>NUCLEOTIDE SEQUENCE</scope>
    <source>
        <strain evidence="2">CCBAS 213</strain>
    </source>
</reference>
<accession>A0AA39K3Y3</accession>
<dbReference type="RefSeq" id="XP_060328075.1">
    <property type="nucleotide sequence ID" value="XM_060467778.1"/>
</dbReference>
<feature type="domain" description="RNase H type-1" evidence="1">
    <location>
        <begin position="1"/>
        <end position="75"/>
    </location>
</feature>
<name>A0AA39K3Y3_ARMTA</name>
<keyword evidence="3" id="KW-1185">Reference proteome</keyword>
<gene>
    <name evidence="2" type="ORF">EV420DRAFT_1273683</name>
</gene>
<organism evidence="2 3">
    <name type="scientific">Armillaria tabescens</name>
    <name type="common">Ringless honey mushroom</name>
    <name type="synonym">Agaricus tabescens</name>
    <dbReference type="NCBI Taxonomy" id="1929756"/>
    <lineage>
        <taxon>Eukaryota</taxon>
        <taxon>Fungi</taxon>
        <taxon>Dikarya</taxon>
        <taxon>Basidiomycota</taxon>
        <taxon>Agaricomycotina</taxon>
        <taxon>Agaricomycetes</taxon>
        <taxon>Agaricomycetidae</taxon>
        <taxon>Agaricales</taxon>
        <taxon>Marasmiineae</taxon>
        <taxon>Physalacriaceae</taxon>
        <taxon>Desarmillaria</taxon>
    </lineage>
</organism>
<dbReference type="Gene3D" id="3.30.420.10">
    <property type="entry name" value="Ribonuclease H-like superfamily/Ribonuclease H"/>
    <property type="match status" value="1"/>
</dbReference>
<comment type="caution">
    <text evidence="2">The sequence shown here is derived from an EMBL/GenBank/DDBJ whole genome shotgun (WGS) entry which is preliminary data.</text>
</comment>
<dbReference type="InterPro" id="IPR036397">
    <property type="entry name" value="RNaseH_sf"/>
</dbReference>
<evidence type="ECO:0000313" key="3">
    <source>
        <dbReference type="Proteomes" id="UP001175211"/>
    </source>
</evidence>
<dbReference type="AlphaFoldDB" id="A0AA39K3Y3"/>
<dbReference type="GO" id="GO:0003676">
    <property type="term" value="F:nucleic acid binding"/>
    <property type="evidence" value="ECO:0007669"/>
    <property type="project" value="InterPro"/>
</dbReference>
<dbReference type="Pfam" id="PF00075">
    <property type="entry name" value="RNase_H"/>
    <property type="match status" value="1"/>
</dbReference>
<dbReference type="PROSITE" id="PS50879">
    <property type="entry name" value="RNASE_H_1"/>
    <property type="match status" value="1"/>
</dbReference>
<protein>
    <recommendedName>
        <fullName evidence="1">RNase H type-1 domain-containing protein</fullName>
    </recommendedName>
</protein>
<dbReference type="GeneID" id="85351326"/>
<dbReference type="InterPro" id="IPR002156">
    <property type="entry name" value="RNaseH_domain"/>
</dbReference>